<keyword evidence="2" id="KW-1185">Reference proteome</keyword>
<name>A0ABN9RXH7_9DINO</name>
<dbReference type="Proteomes" id="UP001189429">
    <property type="component" value="Unassembled WGS sequence"/>
</dbReference>
<protein>
    <submittedName>
        <fullName evidence="1">Uncharacterized protein</fullName>
    </submittedName>
</protein>
<evidence type="ECO:0000313" key="1">
    <source>
        <dbReference type="EMBL" id="CAK0824078.1"/>
    </source>
</evidence>
<accession>A0ABN9RXH7</accession>
<dbReference type="EMBL" id="CAUYUJ010008480">
    <property type="protein sequence ID" value="CAK0824078.1"/>
    <property type="molecule type" value="Genomic_DNA"/>
</dbReference>
<gene>
    <name evidence="1" type="ORF">PCOR1329_LOCUS24580</name>
</gene>
<reference evidence="1" key="1">
    <citation type="submission" date="2023-10" db="EMBL/GenBank/DDBJ databases">
        <authorList>
            <person name="Chen Y."/>
            <person name="Shah S."/>
            <person name="Dougan E. K."/>
            <person name="Thang M."/>
            <person name="Chan C."/>
        </authorList>
    </citation>
    <scope>NUCLEOTIDE SEQUENCE [LARGE SCALE GENOMIC DNA]</scope>
</reference>
<comment type="caution">
    <text evidence="1">The sequence shown here is derived from an EMBL/GenBank/DDBJ whole genome shotgun (WGS) entry which is preliminary data.</text>
</comment>
<proteinExistence type="predicted"/>
<organism evidence="1 2">
    <name type="scientific">Prorocentrum cordatum</name>
    <dbReference type="NCBI Taxonomy" id="2364126"/>
    <lineage>
        <taxon>Eukaryota</taxon>
        <taxon>Sar</taxon>
        <taxon>Alveolata</taxon>
        <taxon>Dinophyceae</taxon>
        <taxon>Prorocentrales</taxon>
        <taxon>Prorocentraceae</taxon>
        <taxon>Prorocentrum</taxon>
    </lineage>
</organism>
<sequence length="541" mass="59377">MQWFLDFQKECERKEEAKRLALTVLKANPLHIEPWMTARDRCDWMPFFCNAGAAGCMGCWGVREALRFRVASARCLRALEADGEWRALTFLGRSRMGLEARGSHGAGLPSAQEFAAAYEKVMCFCLLEPSFEVRLLLGGVGDELADEYRTHKALRFDVKHASSVGAVADVQMGYWDNDHASDDGWADADWSDAPPDIFNQFESCADSIHLVVQYKGKQYTLAEAFANEGSRGISFDLVNTLSPLMQIHSCGDRQFCCEVIFHVEAYIPTATFTHFVGLCQRPSFPALALGDALLPAIDTPPTLDLVGSAWSSHDIDSYPSKHNFSFHGTMMMQPLTSNSTDLQAAVPARERARLALASMLRPAAEAHDENSNALRLLSELIVQQIGRLTEANGAVPRDLEASVVGQLASLVEIAGRDGNRFRGLSADDALAAVADMANPDAVIYEASISPMGDWEWMEDTFEVDRVSLSALDSLGRVRFQLHAMEMPSARLGHRPARGDTRHATGMNGKVSVYFTPCRLRLTFLDGSIAESVVGARGSSAE</sequence>
<evidence type="ECO:0000313" key="2">
    <source>
        <dbReference type="Proteomes" id="UP001189429"/>
    </source>
</evidence>